<evidence type="ECO:0000313" key="1">
    <source>
        <dbReference type="EMBL" id="MED6279843.1"/>
    </source>
</evidence>
<dbReference type="EMBL" id="JAHUTJ010041218">
    <property type="protein sequence ID" value="MED6279843.1"/>
    <property type="molecule type" value="Genomic_DNA"/>
</dbReference>
<organism evidence="1 2">
    <name type="scientific">Characodon lateralis</name>
    <dbReference type="NCBI Taxonomy" id="208331"/>
    <lineage>
        <taxon>Eukaryota</taxon>
        <taxon>Metazoa</taxon>
        <taxon>Chordata</taxon>
        <taxon>Craniata</taxon>
        <taxon>Vertebrata</taxon>
        <taxon>Euteleostomi</taxon>
        <taxon>Actinopterygii</taxon>
        <taxon>Neopterygii</taxon>
        <taxon>Teleostei</taxon>
        <taxon>Neoteleostei</taxon>
        <taxon>Acanthomorphata</taxon>
        <taxon>Ovalentaria</taxon>
        <taxon>Atherinomorphae</taxon>
        <taxon>Cyprinodontiformes</taxon>
        <taxon>Goodeidae</taxon>
        <taxon>Characodon</taxon>
    </lineage>
</organism>
<accession>A0ABU7DXR6</accession>
<gene>
    <name evidence="1" type="ORF">CHARACLAT_004865</name>
</gene>
<sequence length="113" mass="12021">MAAGASFGPQVLHRALVGLPYFVLGWRLMGPRAWPAWWRMGQAGGSVPHVSTCACLGRGLLLLCFNHSLPLCGAYGCPGVTICASLLQPSGVHLSFADLGCCVLEAFYFSRHS</sequence>
<evidence type="ECO:0000313" key="2">
    <source>
        <dbReference type="Proteomes" id="UP001352852"/>
    </source>
</evidence>
<keyword evidence="2" id="KW-1185">Reference proteome</keyword>
<proteinExistence type="predicted"/>
<protein>
    <submittedName>
        <fullName evidence="1">Uncharacterized protein</fullName>
    </submittedName>
</protein>
<reference evidence="1 2" key="1">
    <citation type="submission" date="2021-06" db="EMBL/GenBank/DDBJ databases">
        <authorList>
            <person name="Palmer J.M."/>
        </authorList>
    </citation>
    <scope>NUCLEOTIDE SEQUENCE [LARGE SCALE GENOMIC DNA]</scope>
    <source>
        <strain evidence="1 2">CL_MEX2019</strain>
        <tissue evidence="1">Muscle</tissue>
    </source>
</reference>
<dbReference type="Proteomes" id="UP001352852">
    <property type="component" value="Unassembled WGS sequence"/>
</dbReference>
<name>A0ABU7DXR6_9TELE</name>
<comment type="caution">
    <text evidence="1">The sequence shown here is derived from an EMBL/GenBank/DDBJ whole genome shotgun (WGS) entry which is preliminary data.</text>
</comment>